<dbReference type="Proteomes" id="UP001177120">
    <property type="component" value="Unassembled WGS sequence"/>
</dbReference>
<dbReference type="RefSeq" id="WP_205493583.1">
    <property type="nucleotide sequence ID" value="NZ_JAFHAP010000006.1"/>
</dbReference>
<dbReference type="SUPFAM" id="SSF56059">
    <property type="entry name" value="Glutathione synthetase ATP-binding domain-like"/>
    <property type="match status" value="1"/>
</dbReference>
<organism evidence="1 2">
    <name type="scientific">Polycladomyces zharkentensis</name>
    <dbReference type="NCBI Taxonomy" id="2807616"/>
    <lineage>
        <taxon>Bacteria</taxon>
        <taxon>Bacillati</taxon>
        <taxon>Bacillota</taxon>
        <taxon>Bacilli</taxon>
        <taxon>Bacillales</taxon>
        <taxon>Thermoactinomycetaceae</taxon>
        <taxon>Polycladomyces</taxon>
    </lineage>
</organism>
<keyword evidence="2" id="KW-1185">Reference proteome</keyword>
<evidence type="ECO:0000313" key="2">
    <source>
        <dbReference type="Proteomes" id="UP001177120"/>
    </source>
</evidence>
<dbReference type="Pfam" id="PF14398">
    <property type="entry name" value="ATPgrasp_YheCD"/>
    <property type="match status" value="1"/>
</dbReference>
<protein>
    <submittedName>
        <fullName evidence="1">YheC/YheD family protein</fullName>
    </submittedName>
</protein>
<reference evidence="1" key="1">
    <citation type="journal article" date="2024" name="Int. J. Syst. Evol. Microbiol.">
        <title>Polycladomyces zharkentensis sp. nov., a novel thermophilic cellulose- and starch-degrading member of the Bacillota from a geothermal aquifer in Kazakhstan.</title>
        <authorList>
            <person name="Mashzhan A."/>
            <person name="Kistaubayeva A."/>
            <person name="Javier-Lopez R."/>
            <person name="Bissenova U."/>
            <person name="Bissenbay A."/>
            <person name="Birkeland N.K."/>
        </authorList>
    </citation>
    <scope>NUCLEOTIDE SEQUENCE</scope>
    <source>
        <strain evidence="1">ZKZ2T</strain>
    </source>
</reference>
<proteinExistence type="predicted"/>
<dbReference type="InterPro" id="IPR026838">
    <property type="entry name" value="YheC/D"/>
</dbReference>
<gene>
    <name evidence="1" type="ORF">JQC72_05465</name>
</gene>
<dbReference type="Gene3D" id="3.30.470.20">
    <property type="entry name" value="ATP-grasp fold, B domain"/>
    <property type="match status" value="1"/>
</dbReference>
<comment type="caution">
    <text evidence="1">The sequence shown here is derived from an EMBL/GenBank/DDBJ whole genome shotgun (WGS) entry which is preliminary data.</text>
</comment>
<accession>A0ABS2WHE6</accession>
<sequence>MNGDQVKTPTLGITVCKTRGTPPFHETAYFKQLTREGQKLGIRVIVFCPKDVDWARRSVSAWRYSVRRGQWIAACYPLPMLIYDRCYYSNTRHYLEYKPYVNKLATDPQIRLLGRPLGGKWQTYTFLAEDPDLRPHLPETRCLTTMQDLYTILGRYRSAVIKPNGGSHGQGVAAILPGKDGIRVRGRTRSNQTFDHRLANRSQMEQWISRFTHGSRYVVQPYLPLCTKDGRPFDVRILMQKGERGDWVQTGMAVRVGKPQTLTSNLHGGGKAVKAEAFFSRHYAPELRTHILEKLQWLSTQVPIRIESRHGRMVEVGLDVGVDPQGRVWLLEVNSKPGRSVFLLTGEKEIRRRSIELPMRYARALLDGQVGGSL</sequence>
<dbReference type="EMBL" id="JAFHAP010000006">
    <property type="protein sequence ID" value="MBN2908972.1"/>
    <property type="molecule type" value="Genomic_DNA"/>
</dbReference>
<name>A0ABS2WHE6_9BACL</name>
<evidence type="ECO:0000313" key="1">
    <source>
        <dbReference type="EMBL" id="MBN2908972.1"/>
    </source>
</evidence>